<dbReference type="PANTHER" id="PTHR43619">
    <property type="entry name" value="S-ADENOSYL-L-METHIONINE-DEPENDENT METHYLTRANSFERASE YKTD-RELATED"/>
    <property type="match status" value="1"/>
</dbReference>
<organism evidence="5 6">
    <name type="scientific">Phytophthora citrophthora</name>
    <dbReference type="NCBI Taxonomy" id="4793"/>
    <lineage>
        <taxon>Eukaryota</taxon>
        <taxon>Sar</taxon>
        <taxon>Stramenopiles</taxon>
        <taxon>Oomycota</taxon>
        <taxon>Peronosporomycetes</taxon>
        <taxon>Peronosporales</taxon>
        <taxon>Peronosporaceae</taxon>
        <taxon>Phytophthora</taxon>
    </lineage>
</organism>
<keyword evidence="6" id="KW-1185">Reference proteome</keyword>
<dbReference type="EMBL" id="JASMQC010000001">
    <property type="protein sequence ID" value="KAK1948552.1"/>
    <property type="molecule type" value="Genomic_DNA"/>
</dbReference>
<dbReference type="Proteomes" id="UP001259832">
    <property type="component" value="Unassembled WGS sequence"/>
</dbReference>
<evidence type="ECO:0000256" key="1">
    <source>
        <dbReference type="ARBA" id="ARBA00008138"/>
    </source>
</evidence>
<dbReference type="GO" id="GO:0008168">
    <property type="term" value="F:methyltransferase activity"/>
    <property type="evidence" value="ECO:0007669"/>
    <property type="project" value="UniProtKB-KW"/>
</dbReference>
<proteinExistence type="inferred from homology"/>
<dbReference type="Pfam" id="PF04072">
    <property type="entry name" value="LCM"/>
    <property type="match status" value="1"/>
</dbReference>
<comment type="caution">
    <text evidence="5">The sequence shown here is derived from an EMBL/GenBank/DDBJ whole genome shotgun (WGS) entry which is preliminary data.</text>
</comment>
<dbReference type="Gene3D" id="3.40.50.150">
    <property type="entry name" value="Vaccinia Virus protein VP39"/>
    <property type="match status" value="1"/>
</dbReference>
<keyword evidence="2 5" id="KW-0489">Methyltransferase</keyword>
<evidence type="ECO:0000256" key="4">
    <source>
        <dbReference type="SAM" id="MobiDB-lite"/>
    </source>
</evidence>
<dbReference type="NCBIfam" id="TIGR00027">
    <property type="entry name" value="mthyl_TIGR00027"/>
    <property type="match status" value="1"/>
</dbReference>
<evidence type="ECO:0000256" key="3">
    <source>
        <dbReference type="ARBA" id="ARBA00022679"/>
    </source>
</evidence>
<dbReference type="PANTHER" id="PTHR43619:SF2">
    <property type="entry name" value="S-ADENOSYL-L-METHIONINE-DEPENDENT METHYLTRANSFERASES SUPERFAMILY PROTEIN"/>
    <property type="match status" value="1"/>
</dbReference>
<dbReference type="GO" id="GO:0032259">
    <property type="term" value="P:methylation"/>
    <property type="evidence" value="ECO:0007669"/>
    <property type="project" value="UniProtKB-KW"/>
</dbReference>
<evidence type="ECO:0000313" key="6">
    <source>
        <dbReference type="Proteomes" id="UP001259832"/>
    </source>
</evidence>
<name>A0AAD9H0Z3_9STRA</name>
<dbReference type="InterPro" id="IPR011610">
    <property type="entry name" value="SAM_mthyl_Trfase_ML2640-like"/>
</dbReference>
<evidence type="ECO:0000256" key="2">
    <source>
        <dbReference type="ARBA" id="ARBA00022603"/>
    </source>
</evidence>
<protein>
    <submittedName>
        <fullName evidence="5">S-adenosyl-L-methionine-dependent methyltransferase</fullName>
    </submittedName>
</protein>
<reference evidence="5" key="1">
    <citation type="submission" date="2023-08" db="EMBL/GenBank/DDBJ databases">
        <title>Reference Genome Resource for the Citrus Pathogen Phytophthora citrophthora.</title>
        <authorList>
            <person name="Moller H."/>
            <person name="Coetzee B."/>
            <person name="Rose L.J."/>
            <person name="Van Niekerk J.M."/>
        </authorList>
    </citation>
    <scope>NUCLEOTIDE SEQUENCE</scope>
    <source>
        <strain evidence="5">STE-U-9442</strain>
    </source>
</reference>
<sequence length="363" mass="40913">METRPGPALAGTGWSLPASSSGRQHPPLLDVRISLLTVACISVMESTANTSTFVSEPIDAHQPPSSPASAKMQNEDFAQFTSFMDACLRAMEDRREDRLIHDPFAEALTREIMPQLAPRLKKWEEQQPHPEDYVALRGRYLDEALEQRNSGIRQVVLLGAGLDTRVFRLKTLTGCHVLEIDQSAELFEHKRAVLKELKPKLLVDRHDYVVADLNAFNWEEGLLSSGFNPDIPTFWVLEGIMMYLTRVSNLALLKTIDVLSAPGSEIWGDMISRPLSHNDILPLFKDVNELYKKELGEELFKHGEDDISEGVFSELPWELEVQATLKENGTHFNREWTPTLTKNDARPVTYNFVLAKKPLAGLP</sequence>
<dbReference type="AlphaFoldDB" id="A0AAD9H0Z3"/>
<gene>
    <name evidence="5" type="ORF">P3T76_000841</name>
</gene>
<comment type="similarity">
    <text evidence="1">Belongs to the UPF0677 family.</text>
</comment>
<dbReference type="SUPFAM" id="SSF53335">
    <property type="entry name" value="S-adenosyl-L-methionine-dependent methyltransferases"/>
    <property type="match status" value="1"/>
</dbReference>
<keyword evidence="3" id="KW-0808">Transferase</keyword>
<dbReference type="InterPro" id="IPR029063">
    <property type="entry name" value="SAM-dependent_MTases_sf"/>
</dbReference>
<accession>A0AAD9H0Z3</accession>
<evidence type="ECO:0000313" key="5">
    <source>
        <dbReference type="EMBL" id="KAK1948552.1"/>
    </source>
</evidence>
<dbReference type="InterPro" id="IPR007213">
    <property type="entry name" value="Ppm1/Ppm2/Tcmp"/>
</dbReference>
<feature type="region of interest" description="Disordered" evidence="4">
    <location>
        <begin position="1"/>
        <end position="23"/>
    </location>
</feature>